<keyword evidence="5 8" id="KW-0472">Membrane</keyword>
<keyword evidence="10" id="KW-1185">Reference proteome</keyword>
<feature type="transmembrane region" description="Helical" evidence="8">
    <location>
        <begin position="70"/>
        <end position="91"/>
    </location>
</feature>
<dbReference type="InterPro" id="IPR013604">
    <property type="entry name" value="7TM_chemorcpt"/>
</dbReference>
<dbReference type="AlphaFoldDB" id="A0AAD8A4R5"/>
<keyword evidence="7 8" id="KW-0807">Transducer</keyword>
<reference evidence="9" key="2">
    <citation type="submission" date="2023-05" db="EMBL/GenBank/DDBJ databases">
        <authorList>
            <person name="Fouks B."/>
        </authorList>
    </citation>
    <scope>NUCLEOTIDE SEQUENCE</scope>
    <source>
        <strain evidence="9">Stay&amp;Tobe</strain>
        <tissue evidence="9">Testes</tissue>
    </source>
</reference>
<evidence type="ECO:0000256" key="6">
    <source>
        <dbReference type="ARBA" id="ARBA00023170"/>
    </source>
</evidence>
<evidence type="ECO:0000256" key="8">
    <source>
        <dbReference type="RuleBase" id="RU363108"/>
    </source>
</evidence>
<dbReference type="GO" id="GO:0043025">
    <property type="term" value="C:neuronal cell body"/>
    <property type="evidence" value="ECO:0007669"/>
    <property type="project" value="TreeGrafter"/>
</dbReference>
<dbReference type="GO" id="GO:0050909">
    <property type="term" value="P:sensory perception of taste"/>
    <property type="evidence" value="ECO:0007669"/>
    <property type="project" value="InterPro"/>
</dbReference>
<feature type="transmembrane region" description="Helical" evidence="8">
    <location>
        <begin position="302"/>
        <end position="324"/>
    </location>
</feature>
<dbReference type="GO" id="GO:0007165">
    <property type="term" value="P:signal transduction"/>
    <property type="evidence" value="ECO:0007669"/>
    <property type="project" value="UniProtKB-KW"/>
</dbReference>
<comment type="caution">
    <text evidence="9">The sequence shown here is derived from an EMBL/GenBank/DDBJ whole genome shotgun (WGS) entry which is preliminary data.</text>
</comment>
<proteinExistence type="inferred from homology"/>
<feature type="transmembrane region" description="Helical" evidence="8">
    <location>
        <begin position="134"/>
        <end position="159"/>
    </location>
</feature>
<comment type="similarity">
    <text evidence="8">Belongs to the insect chemoreceptor superfamily. Gustatory receptor (GR) family.</text>
</comment>
<evidence type="ECO:0000256" key="3">
    <source>
        <dbReference type="ARBA" id="ARBA00022692"/>
    </source>
</evidence>
<sequence length="396" mass="45638">MCKLFGLAPYTIHINRNTGEGSVDVNVKKNLGGWLCTITLLASMIFELLDSLIKFKITRRTSVSDTLSRMFCIPMLFFYAATSLLINGTVIKNNIKQLLKIFSDIDKGLFRLHRVPTEHVHLFSMKGLLSKLDVLMLIFVIVPYLIYDSVIWGIGLFFIHSYLMRISQFISIITVMQYCKFVIYVWKLLSEFCKILSEFIEYDYSRNEKHIVVLPQLSRIHPELRQKHRNDMTETIIALRRMYSQLCDAVHLINVMYGFVILLEIATDFTVGITGVSTIMTLTKTYRRPHHLFDKKPVISNVMCILISIGLIISTVVFCQIAIWKSKQLGFIVSKISLIYPLNPDTLEQLKLFNNQIYNNSFEFSAFWLFRLDSNLLCTIFASAVTYTAVIIQLSG</sequence>
<dbReference type="GO" id="GO:0030425">
    <property type="term" value="C:dendrite"/>
    <property type="evidence" value="ECO:0007669"/>
    <property type="project" value="TreeGrafter"/>
</dbReference>
<dbReference type="PANTHER" id="PTHR21143">
    <property type="entry name" value="INVERTEBRATE GUSTATORY RECEPTOR"/>
    <property type="match status" value="1"/>
</dbReference>
<protein>
    <recommendedName>
        <fullName evidence="8">Gustatory receptor</fullName>
    </recommendedName>
</protein>
<comment type="subcellular location">
    <subcellularLocation>
        <location evidence="1 8">Cell membrane</location>
        <topology evidence="1 8">Multi-pass membrane protein</topology>
    </subcellularLocation>
</comment>
<evidence type="ECO:0000256" key="1">
    <source>
        <dbReference type="ARBA" id="ARBA00004651"/>
    </source>
</evidence>
<keyword evidence="2 8" id="KW-1003">Cell membrane</keyword>
<comment type="function">
    <text evidence="8">Gustatory receptor which mediates acceptance or avoidance behavior, depending on its substrates.</text>
</comment>
<gene>
    <name evidence="9" type="ORF">L9F63_001338</name>
</gene>
<evidence type="ECO:0000313" key="10">
    <source>
        <dbReference type="Proteomes" id="UP001233999"/>
    </source>
</evidence>
<dbReference type="Pfam" id="PF08395">
    <property type="entry name" value="7tm_7"/>
    <property type="match status" value="1"/>
</dbReference>
<feature type="transmembrane region" description="Helical" evidence="8">
    <location>
        <begin position="374"/>
        <end position="394"/>
    </location>
</feature>
<dbReference type="GO" id="GO:0007635">
    <property type="term" value="P:chemosensory behavior"/>
    <property type="evidence" value="ECO:0007669"/>
    <property type="project" value="TreeGrafter"/>
</dbReference>
<organism evidence="9 10">
    <name type="scientific">Diploptera punctata</name>
    <name type="common">Pacific beetle cockroach</name>
    <dbReference type="NCBI Taxonomy" id="6984"/>
    <lineage>
        <taxon>Eukaryota</taxon>
        <taxon>Metazoa</taxon>
        <taxon>Ecdysozoa</taxon>
        <taxon>Arthropoda</taxon>
        <taxon>Hexapoda</taxon>
        <taxon>Insecta</taxon>
        <taxon>Pterygota</taxon>
        <taxon>Neoptera</taxon>
        <taxon>Polyneoptera</taxon>
        <taxon>Dictyoptera</taxon>
        <taxon>Blattodea</taxon>
        <taxon>Blaberoidea</taxon>
        <taxon>Blaberidae</taxon>
        <taxon>Diplopterinae</taxon>
        <taxon>Diploptera</taxon>
    </lineage>
</organism>
<keyword evidence="6 8" id="KW-0675">Receptor</keyword>
<evidence type="ECO:0000256" key="4">
    <source>
        <dbReference type="ARBA" id="ARBA00022989"/>
    </source>
</evidence>
<evidence type="ECO:0000256" key="2">
    <source>
        <dbReference type="ARBA" id="ARBA00022475"/>
    </source>
</evidence>
<dbReference type="GO" id="GO:0005886">
    <property type="term" value="C:plasma membrane"/>
    <property type="evidence" value="ECO:0007669"/>
    <property type="project" value="UniProtKB-SubCell"/>
</dbReference>
<keyword evidence="4 8" id="KW-1133">Transmembrane helix</keyword>
<dbReference type="Proteomes" id="UP001233999">
    <property type="component" value="Unassembled WGS sequence"/>
</dbReference>
<accession>A0AAD8A4R5</accession>
<evidence type="ECO:0000256" key="5">
    <source>
        <dbReference type="ARBA" id="ARBA00023136"/>
    </source>
</evidence>
<name>A0AAD8A4R5_DIPPU</name>
<feature type="transmembrane region" description="Helical" evidence="8">
    <location>
        <begin position="31"/>
        <end position="49"/>
    </location>
</feature>
<dbReference type="PANTHER" id="PTHR21143:SF133">
    <property type="entry name" value="GUSTATORY AND PHEROMONE RECEPTOR 32A-RELATED"/>
    <property type="match status" value="1"/>
</dbReference>
<reference evidence="9" key="1">
    <citation type="journal article" date="2023" name="IScience">
        <title>Live-bearing cockroach genome reveals convergent evolutionary mechanisms linked to viviparity in insects and beyond.</title>
        <authorList>
            <person name="Fouks B."/>
            <person name="Harrison M.C."/>
            <person name="Mikhailova A.A."/>
            <person name="Marchal E."/>
            <person name="English S."/>
            <person name="Carruthers M."/>
            <person name="Jennings E.C."/>
            <person name="Chiamaka E.L."/>
            <person name="Frigard R.A."/>
            <person name="Pippel M."/>
            <person name="Attardo G.M."/>
            <person name="Benoit J.B."/>
            <person name="Bornberg-Bauer E."/>
            <person name="Tobe S.S."/>
        </authorList>
    </citation>
    <scope>NUCLEOTIDE SEQUENCE</scope>
    <source>
        <strain evidence="9">Stay&amp;Tobe</strain>
    </source>
</reference>
<feature type="transmembrane region" description="Helical" evidence="8">
    <location>
        <begin position="166"/>
        <end position="186"/>
    </location>
</feature>
<evidence type="ECO:0000256" key="7">
    <source>
        <dbReference type="ARBA" id="ARBA00023224"/>
    </source>
</evidence>
<dbReference type="EMBL" id="JASPKZ010003845">
    <property type="protein sequence ID" value="KAJ9592110.1"/>
    <property type="molecule type" value="Genomic_DNA"/>
</dbReference>
<dbReference type="GO" id="GO:0030424">
    <property type="term" value="C:axon"/>
    <property type="evidence" value="ECO:0007669"/>
    <property type="project" value="TreeGrafter"/>
</dbReference>
<dbReference type="GO" id="GO:0008049">
    <property type="term" value="P:male courtship behavior"/>
    <property type="evidence" value="ECO:0007669"/>
    <property type="project" value="TreeGrafter"/>
</dbReference>
<keyword evidence="3 8" id="KW-0812">Transmembrane</keyword>
<evidence type="ECO:0000313" key="9">
    <source>
        <dbReference type="EMBL" id="KAJ9592110.1"/>
    </source>
</evidence>
<feature type="transmembrane region" description="Helical" evidence="8">
    <location>
        <begin position="255"/>
        <end position="282"/>
    </location>
</feature>